<dbReference type="CDD" id="cd02869">
    <property type="entry name" value="PseudoU_synth_RluA_like"/>
    <property type="match status" value="1"/>
</dbReference>
<keyword evidence="8" id="KW-1185">Reference proteome</keyword>
<evidence type="ECO:0000259" key="6">
    <source>
        <dbReference type="SMART" id="SM00363"/>
    </source>
</evidence>
<dbReference type="EC" id="5.4.99.-" evidence="5"/>
<evidence type="ECO:0000256" key="4">
    <source>
        <dbReference type="PROSITE-ProRule" id="PRU00182"/>
    </source>
</evidence>
<dbReference type="InterPro" id="IPR036986">
    <property type="entry name" value="S4_RNA-bd_sf"/>
</dbReference>
<dbReference type="CDD" id="cd00165">
    <property type="entry name" value="S4"/>
    <property type="match status" value="1"/>
</dbReference>
<dbReference type="Pfam" id="PF00849">
    <property type="entry name" value="PseudoU_synth_2"/>
    <property type="match status" value="1"/>
</dbReference>
<dbReference type="EMBL" id="JAUSTN010000001">
    <property type="protein sequence ID" value="MDQ0274111.1"/>
    <property type="molecule type" value="Genomic_DNA"/>
</dbReference>
<comment type="similarity">
    <text evidence="2 5">Belongs to the pseudouridine synthase RluA family.</text>
</comment>
<dbReference type="NCBIfam" id="TIGR00005">
    <property type="entry name" value="rluA_subfam"/>
    <property type="match status" value="1"/>
</dbReference>
<evidence type="ECO:0000313" key="8">
    <source>
        <dbReference type="Proteomes" id="UP001236559"/>
    </source>
</evidence>
<dbReference type="InterPro" id="IPR006224">
    <property type="entry name" value="PsdUridine_synth_RluA-like_CS"/>
</dbReference>
<dbReference type="InterPro" id="IPR050188">
    <property type="entry name" value="RluA_PseudoU_synthase"/>
</dbReference>
<keyword evidence="3 5" id="KW-0413">Isomerase</keyword>
<dbReference type="InterPro" id="IPR002942">
    <property type="entry name" value="S4_RNA-bd"/>
</dbReference>
<dbReference type="PROSITE" id="PS50889">
    <property type="entry name" value="S4"/>
    <property type="match status" value="1"/>
</dbReference>
<evidence type="ECO:0000256" key="1">
    <source>
        <dbReference type="ARBA" id="ARBA00000073"/>
    </source>
</evidence>
<comment type="function">
    <text evidence="5">Responsible for synthesis of pseudouridine from uracil.</text>
</comment>
<comment type="catalytic activity">
    <reaction evidence="1 5">
        <text>a uridine in RNA = a pseudouridine in RNA</text>
        <dbReference type="Rhea" id="RHEA:48348"/>
        <dbReference type="Rhea" id="RHEA-COMP:12068"/>
        <dbReference type="Rhea" id="RHEA-COMP:12069"/>
        <dbReference type="ChEBI" id="CHEBI:65314"/>
        <dbReference type="ChEBI" id="CHEBI:65315"/>
    </reaction>
</comment>
<evidence type="ECO:0000256" key="5">
    <source>
        <dbReference type="RuleBase" id="RU362028"/>
    </source>
</evidence>
<dbReference type="RefSeq" id="WP_023056309.1">
    <property type="nucleotide sequence ID" value="NZ_JAUSTN010000001.1"/>
</dbReference>
<feature type="domain" description="RNA-binding S4" evidence="6">
    <location>
        <begin position="14"/>
        <end position="76"/>
    </location>
</feature>
<dbReference type="Pfam" id="PF01479">
    <property type="entry name" value="S4"/>
    <property type="match status" value="1"/>
</dbReference>
<dbReference type="SUPFAM" id="SSF55174">
    <property type="entry name" value="Alpha-L RNA-binding motif"/>
    <property type="match status" value="1"/>
</dbReference>
<dbReference type="PANTHER" id="PTHR21600:SF44">
    <property type="entry name" value="RIBOSOMAL LARGE SUBUNIT PSEUDOURIDINE SYNTHASE D"/>
    <property type="match status" value="1"/>
</dbReference>
<keyword evidence="4" id="KW-0694">RNA-binding</keyword>
<name>A0ABU0AS69_9FIRM</name>
<comment type="caution">
    <text evidence="7">The sequence shown here is derived from an EMBL/GenBank/DDBJ whole genome shotgun (WGS) entry which is preliminary data.</text>
</comment>
<dbReference type="InterPro" id="IPR006225">
    <property type="entry name" value="PsdUridine_synth_RluC/D"/>
</dbReference>
<reference evidence="7 8" key="1">
    <citation type="submission" date="2023-07" db="EMBL/GenBank/DDBJ databases">
        <title>Genomic Encyclopedia of Type Strains, Phase IV (KMG-IV): sequencing the most valuable type-strain genomes for metagenomic binning, comparative biology and taxonomic classification.</title>
        <authorList>
            <person name="Goeker M."/>
        </authorList>
    </citation>
    <scope>NUCLEOTIDE SEQUENCE [LARGE SCALE GENOMIC DNA]</scope>
    <source>
        <strain evidence="7 8">DSM 22616</strain>
    </source>
</reference>
<organism evidence="7 8">
    <name type="scientific">Peptoniphilus koenoeneniae</name>
    <dbReference type="NCBI Taxonomy" id="507751"/>
    <lineage>
        <taxon>Bacteria</taxon>
        <taxon>Bacillati</taxon>
        <taxon>Bacillota</taxon>
        <taxon>Tissierellia</taxon>
        <taxon>Tissierellales</taxon>
        <taxon>Peptoniphilaceae</taxon>
        <taxon>Peptoniphilus</taxon>
    </lineage>
</organism>
<dbReference type="Gene3D" id="3.10.290.10">
    <property type="entry name" value="RNA-binding S4 domain"/>
    <property type="match status" value="1"/>
</dbReference>
<dbReference type="PROSITE" id="PS01129">
    <property type="entry name" value="PSI_RLU"/>
    <property type="match status" value="1"/>
</dbReference>
<proteinExistence type="inferred from homology"/>
<protein>
    <recommendedName>
        <fullName evidence="5">Pseudouridine synthase</fullName>
        <ecNumber evidence="5">5.4.99.-</ecNumber>
    </recommendedName>
</protein>
<evidence type="ECO:0000256" key="3">
    <source>
        <dbReference type="ARBA" id="ARBA00023235"/>
    </source>
</evidence>
<dbReference type="GO" id="GO:0160140">
    <property type="term" value="F:23S rRNA pseudouridine(1911/1915/1917) synthase activity"/>
    <property type="evidence" value="ECO:0007669"/>
    <property type="project" value="UniProtKB-EC"/>
</dbReference>
<sequence length="299" mass="34924">MKKELNIRSFDVGNRLDIFLSDKIEYTRSQIKNYIKNGNILVNGKKEKAGYLLKENDFIYVNIEDENNTLKGEDIPLNIKYEDEDLLVISKDQNMVVHPGAGNSNNTLVNALIYRYPQIVNVGDEERPGIVHRLDKDTSGLMMVAKTQRAYESLVNQFKDSLVEKKYLAIVEGKIESEIYIDEPIGRDQRNRIKFTVTNINSKEARTLLKPIKIFDNYTLVDIKLETGRTHQIRVHMRYIGHPILGDLIYGNKNKFKIDKQMLHSYSLTFKHPFTNQKIKIIDDFPERFENFLNRFKSF</sequence>
<gene>
    <name evidence="7" type="ORF">J2S72_000107</name>
</gene>
<dbReference type="SMART" id="SM00363">
    <property type="entry name" value="S4"/>
    <property type="match status" value="1"/>
</dbReference>
<dbReference type="InterPro" id="IPR020103">
    <property type="entry name" value="PsdUridine_synth_cat_dom_sf"/>
</dbReference>
<dbReference type="PANTHER" id="PTHR21600">
    <property type="entry name" value="MITOCHONDRIAL RNA PSEUDOURIDINE SYNTHASE"/>
    <property type="match status" value="1"/>
</dbReference>
<accession>A0ABU0AS69</accession>
<evidence type="ECO:0000313" key="7">
    <source>
        <dbReference type="EMBL" id="MDQ0274111.1"/>
    </source>
</evidence>
<dbReference type="Gene3D" id="3.30.2350.10">
    <property type="entry name" value="Pseudouridine synthase"/>
    <property type="match status" value="1"/>
</dbReference>
<dbReference type="InterPro" id="IPR006145">
    <property type="entry name" value="PsdUridine_synth_RsuA/RluA"/>
</dbReference>
<dbReference type="SUPFAM" id="SSF55120">
    <property type="entry name" value="Pseudouridine synthase"/>
    <property type="match status" value="1"/>
</dbReference>
<evidence type="ECO:0000256" key="2">
    <source>
        <dbReference type="ARBA" id="ARBA00010876"/>
    </source>
</evidence>
<dbReference type="Proteomes" id="UP001236559">
    <property type="component" value="Unassembled WGS sequence"/>
</dbReference>